<sequence>MVRDFSSASIATQRFEADEFLISKFSNIKLIGHGEFSNVYEVEFQKKKYAIKKITKKLNYYNDKEKIIDTSENSDSISTYLNISSKEKYCINEEIEILNQVKKKKNLIPGSENIINYIDFFSTNVHNQTEDYIITDFYDNGSLDKFLISNGSRDGLEEFRIWKIFIELTMGLYYLHSNDIIHLDLKPANIFISITGKLKIGDFGLSTKLPLKNFKYCEREGDREYIAPEILLRSEYSKAADIFSLGLIIFEIAANIYLPDNGPSWQKLRSGDLSDVGKLGIIDEVNQRENENKLSYICHKNIENDGSYEEETNSDNNGDFAYSINENDKYFPTFVKDGKTLDLLVHWMIEPNSSNRPSCKELIRLYEFQMVEARRKYDATVYEGEYGPLACEKDLSSLEGKFPKISDCYEIEKFKK</sequence>
<keyword evidence="4 6" id="KW-0067">ATP-binding</keyword>
<dbReference type="InterPro" id="IPR017441">
    <property type="entry name" value="Protein_kinase_ATP_BS"/>
</dbReference>
<evidence type="ECO:0000256" key="7">
    <source>
        <dbReference type="RuleBase" id="RU000304"/>
    </source>
</evidence>
<dbReference type="InterPro" id="IPR000719">
    <property type="entry name" value="Prot_kinase_dom"/>
</dbReference>
<dbReference type="InterPro" id="IPR050339">
    <property type="entry name" value="CC_SR_Kinase"/>
</dbReference>
<evidence type="ECO:0000259" key="8">
    <source>
        <dbReference type="PROSITE" id="PS50011"/>
    </source>
</evidence>
<dbReference type="PROSITE" id="PS00108">
    <property type="entry name" value="PROTEIN_KINASE_ST"/>
    <property type="match status" value="1"/>
</dbReference>
<organism evidence="9 10">
    <name type="scientific">Ascoidea rubescens DSM 1968</name>
    <dbReference type="NCBI Taxonomy" id="1344418"/>
    <lineage>
        <taxon>Eukaryota</taxon>
        <taxon>Fungi</taxon>
        <taxon>Dikarya</taxon>
        <taxon>Ascomycota</taxon>
        <taxon>Saccharomycotina</taxon>
        <taxon>Saccharomycetes</taxon>
        <taxon>Ascoideaceae</taxon>
        <taxon>Ascoidea</taxon>
    </lineage>
</organism>
<dbReference type="PANTHER" id="PTHR11042:SF196">
    <property type="entry name" value="MITOSIS INHIBITOR PROTEIN KINASE SWE1"/>
    <property type="match status" value="1"/>
</dbReference>
<dbReference type="GO" id="GO:0110031">
    <property type="term" value="P:negative regulation of G2/MI transition of meiotic cell cycle"/>
    <property type="evidence" value="ECO:0007669"/>
    <property type="project" value="TreeGrafter"/>
</dbReference>
<dbReference type="Pfam" id="PF00069">
    <property type="entry name" value="Pkinase"/>
    <property type="match status" value="1"/>
</dbReference>
<dbReference type="InterPro" id="IPR011009">
    <property type="entry name" value="Kinase-like_dom_sf"/>
</dbReference>
<dbReference type="OrthoDB" id="5337378at2759"/>
<evidence type="ECO:0000313" key="9">
    <source>
        <dbReference type="EMBL" id="ODV60541.1"/>
    </source>
</evidence>
<dbReference type="STRING" id="1344418.A0A1D2VFV4"/>
<evidence type="ECO:0000313" key="10">
    <source>
        <dbReference type="Proteomes" id="UP000095038"/>
    </source>
</evidence>
<dbReference type="EMBL" id="KV454482">
    <property type="protein sequence ID" value="ODV60541.1"/>
    <property type="molecule type" value="Genomic_DNA"/>
</dbReference>
<keyword evidence="3 9" id="KW-0418">Kinase</keyword>
<dbReference type="SUPFAM" id="SSF56112">
    <property type="entry name" value="Protein kinase-like (PK-like)"/>
    <property type="match status" value="1"/>
</dbReference>
<evidence type="ECO:0000256" key="1">
    <source>
        <dbReference type="ARBA" id="ARBA00022679"/>
    </source>
</evidence>
<dbReference type="GO" id="GO:0004674">
    <property type="term" value="F:protein serine/threonine kinase activity"/>
    <property type="evidence" value="ECO:0007669"/>
    <property type="project" value="UniProtKB-KW"/>
</dbReference>
<evidence type="ECO:0000256" key="5">
    <source>
        <dbReference type="ARBA" id="ARBA00037982"/>
    </source>
</evidence>
<gene>
    <name evidence="9" type="ORF">ASCRUDRAFT_76509</name>
</gene>
<dbReference type="Gene3D" id="1.10.510.10">
    <property type="entry name" value="Transferase(Phosphotransferase) domain 1"/>
    <property type="match status" value="1"/>
</dbReference>
<keyword evidence="1" id="KW-0808">Transferase</keyword>
<dbReference type="InParanoid" id="A0A1D2VFV4"/>
<dbReference type="GeneID" id="30967136"/>
<reference evidence="10" key="1">
    <citation type="submission" date="2016-05" db="EMBL/GenBank/DDBJ databases">
        <title>Comparative genomics of biotechnologically important yeasts.</title>
        <authorList>
            <consortium name="DOE Joint Genome Institute"/>
            <person name="Riley R."/>
            <person name="Haridas S."/>
            <person name="Wolfe K.H."/>
            <person name="Lopes M.R."/>
            <person name="Hittinger C.T."/>
            <person name="Goker M."/>
            <person name="Salamov A."/>
            <person name="Wisecaver J."/>
            <person name="Long T.M."/>
            <person name="Aerts A.L."/>
            <person name="Barry K."/>
            <person name="Choi C."/>
            <person name="Clum A."/>
            <person name="Coughlan A.Y."/>
            <person name="Deshpande S."/>
            <person name="Douglass A.P."/>
            <person name="Hanson S.J."/>
            <person name="Klenk H.-P."/>
            <person name="Labutti K."/>
            <person name="Lapidus A."/>
            <person name="Lindquist E."/>
            <person name="Lipzen A."/>
            <person name="Meier-Kolthoff J.P."/>
            <person name="Ohm R.A."/>
            <person name="Otillar R.P."/>
            <person name="Pangilinan J."/>
            <person name="Peng Y."/>
            <person name="Rokas A."/>
            <person name="Rosa C.A."/>
            <person name="Scheuner C."/>
            <person name="Sibirny A.A."/>
            <person name="Slot J.C."/>
            <person name="Stielow J.B."/>
            <person name="Sun H."/>
            <person name="Kurtzman C.P."/>
            <person name="Blackwell M."/>
            <person name="Grigoriev I.V."/>
            <person name="Jeffries T.W."/>
        </authorList>
    </citation>
    <scope>NUCLEOTIDE SEQUENCE [LARGE SCALE GENOMIC DNA]</scope>
    <source>
        <strain evidence="10">DSM 1968</strain>
    </source>
</reference>
<dbReference type="GO" id="GO:0005634">
    <property type="term" value="C:nucleus"/>
    <property type="evidence" value="ECO:0007669"/>
    <property type="project" value="TreeGrafter"/>
</dbReference>
<dbReference type="AlphaFoldDB" id="A0A1D2VFV4"/>
<dbReference type="PROSITE" id="PS00107">
    <property type="entry name" value="PROTEIN_KINASE_ATP"/>
    <property type="match status" value="1"/>
</dbReference>
<dbReference type="PROSITE" id="PS50011">
    <property type="entry name" value="PROTEIN_KINASE_DOM"/>
    <property type="match status" value="1"/>
</dbReference>
<name>A0A1D2VFV4_9ASCO</name>
<dbReference type="RefSeq" id="XP_020046848.1">
    <property type="nucleotide sequence ID" value="XM_020193500.1"/>
</dbReference>
<keyword evidence="10" id="KW-1185">Reference proteome</keyword>
<dbReference type="Proteomes" id="UP000095038">
    <property type="component" value="Unassembled WGS sequence"/>
</dbReference>
<dbReference type="InterPro" id="IPR008271">
    <property type="entry name" value="Ser/Thr_kinase_AS"/>
</dbReference>
<accession>A0A1D2VFV4</accession>
<feature type="domain" description="Protein kinase" evidence="8">
    <location>
        <begin position="25"/>
        <end position="369"/>
    </location>
</feature>
<evidence type="ECO:0000256" key="2">
    <source>
        <dbReference type="ARBA" id="ARBA00022741"/>
    </source>
</evidence>
<dbReference type="SMART" id="SM00220">
    <property type="entry name" value="S_TKc"/>
    <property type="match status" value="1"/>
</dbReference>
<protein>
    <submittedName>
        <fullName evidence="9">Kinase-like protein</fullName>
    </submittedName>
</protein>
<keyword evidence="7" id="KW-0723">Serine/threonine-protein kinase</keyword>
<evidence type="ECO:0000256" key="4">
    <source>
        <dbReference type="ARBA" id="ARBA00022840"/>
    </source>
</evidence>
<dbReference type="GO" id="GO:0005737">
    <property type="term" value="C:cytoplasm"/>
    <property type="evidence" value="ECO:0007669"/>
    <property type="project" value="TreeGrafter"/>
</dbReference>
<dbReference type="Gene3D" id="3.30.200.20">
    <property type="entry name" value="Phosphorylase Kinase, domain 1"/>
    <property type="match status" value="1"/>
</dbReference>
<evidence type="ECO:0000256" key="3">
    <source>
        <dbReference type="ARBA" id="ARBA00022777"/>
    </source>
</evidence>
<dbReference type="PANTHER" id="PTHR11042">
    <property type="entry name" value="EUKARYOTIC TRANSLATION INITIATION FACTOR 2-ALPHA KINASE EIF2-ALPHA KINASE -RELATED"/>
    <property type="match status" value="1"/>
</dbReference>
<feature type="binding site" evidence="6">
    <location>
        <position position="53"/>
    </location>
    <ligand>
        <name>ATP</name>
        <dbReference type="ChEBI" id="CHEBI:30616"/>
    </ligand>
</feature>
<evidence type="ECO:0000256" key="6">
    <source>
        <dbReference type="PROSITE-ProRule" id="PRU10141"/>
    </source>
</evidence>
<comment type="similarity">
    <text evidence="5">Belongs to the protein kinase superfamily. Ser/Thr protein kinase family. GCN2 subfamily.</text>
</comment>
<proteinExistence type="inferred from homology"/>
<keyword evidence="2 6" id="KW-0547">Nucleotide-binding</keyword>
<dbReference type="GO" id="GO:0004713">
    <property type="term" value="F:protein tyrosine kinase activity"/>
    <property type="evidence" value="ECO:0007669"/>
    <property type="project" value="TreeGrafter"/>
</dbReference>
<dbReference type="GO" id="GO:0005524">
    <property type="term" value="F:ATP binding"/>
    <property type="evidence" value="ECO:0007669"/>
    <property type="project" value="UniProtKB-UniRule"/>
</dbReference>